<evidence type="ECO:0000313" key="3">
    <source>
        <dbReference type="Proteomes" id="UP000060787"/>
    </source>
</evidence>
<feature type="region of interest" description="Disordered" evidence="1">
    <location>
        <begin position="1"/>
        <end position="31"/>
    </location>
</feature>
<feature type="compositionally biased region" description="Basic residues" evidence="1">
    <location>
        <begin position="1"/>
        <end position="10"/>
    </location>
</feature>
<organism evidence="2 3">
    <name type="scientific">Lysobacter antibioticus</name>
    <dbReference type="NCBI Taxonomy" id="84531"/>
    <lineage>
        <taxon>Bacteria</taxon>
        <taxon>Pseudomonadati</taxon>
        <taxon>Pseudomonadota</taxon>
        <taxon>Gammaproteobacteria</taxon>
        <taxon>Lysobacterales</taxon>
        <taxon>Lysobacteraceae</taxon>
        <taxon>Lysobacter</taxon>
    </lineage>
</organism>
<protein>
    <submittedName>
        <fullName evidence="2">Uncharacterized protein</fullName>
    </submittedName>
</protein>
<sequence length="95" mass="10061">MRPRARKHGRSRELGSASSDHGGHENCARVPKATVAPTANGQGRIRHQQTVVCTACDASAPDRIHGRHGPSPLAAAESFRRGGLPRRPLCAPPSV</sequence>
<evidence type="ECO:0000313" key="2">
    <source>
        <dbReference type="EMBL" id="ALN81212.1"/>
    </source>
</evidence>
<name>A0A0S2FCF9_LYSAN</name>
<gene>
    <name evidence="2" type="ORF">LA76x_3084</name>
</gene>
<dbReference type="STRING" id="84531.LA76x_3084"/>
<keyword evidence="3" id="KW-1185">Reference proteome</keyword>
<evidence type="ECO:0000256" key="1">
    <source>
        <dbReference type="SAM" id="MobiDB-lite"/>
    </source>
</evidence>
<dbReference type="AlphaFoldDB" id="A0A0S2FCF9"/>
<feature type="region of interest" description="Disordered" evidence="1">
    <location>
        <begin position="62"/>
        <end position="95"/>
    </location>
</feature>
<proteinExistence type="predicted"/>
<dbReference type="EMBL" id="CP011129">
    <property type="protein sequence ID" value="ALN81212.1"/>
    <property type="molecule type" value="Genomic_DNA"/>
</dbReference>
<dbReference type="KEGG" id="lab:LA76x_3084"/>
<reference evidence="2 3" key="1">
    <citation type="journal article" date="2015" name="BMC Genomics">
        <title>Comparative genomics and metabolic profiling of the genus Lysobacter.</title>
        <authorList>
            <person name="de Bruijn I."/>
            <person name="Cheng X."/>
            <person name="de Jager V."/>
            <person name="Exposito R.G."/>
            <person name="Watrous J."/>
            <person name="Patel N."/>
            <person name="Postma J."/>
            <person name="Dorrestein P.C."/>
            <person name="Kobayashi D."/>
            <person name="Raaijmakers J.M."/>
        </authorList>
    </citation>
    <scope>NUCLEOTIDE SEQUENCE [LARGE SCALE GENOMIC DNA]</scope>
    <source>
        <strain evidence="2 3">76</strain>
    </source>
</reference>
<accession>A0A0S2FCF9</accession>
<dbReference type="Proteomes" id="UP000060787">
    <property type="component" value="Chromosome"/>
</dbReference>